<dbReference type="AlphaFoldDB" id="A0A229UL73"/>
<proteinExistence type="predicted"/>
<organism evidence="2 3">
    <name type="scientific">Paenibacillus rigui</name>
    <dbReference type="NCBI Taxonomy" id="554312"/>
    <lineage>
        <taxon>Bacteria</taxon>
        <taxon>Bacillati</taxon>
        <taxon>Bacillota</taxon>
        <taxon>Bacilli</taxon>
        <taxon>Bacillales</taxon>
        <taxon>Paenibacillaceae</taxon>
        <taxon>Paenibacillus</taxon>
    </lineage>
</organism>
<evidence type="ECO:0000313" key="2">
    <source>
        <dbReference type="EMBL" id="OXM84055.1"/>
    </source>
</evidence>
<protein>
    <submittedName>
        <fullName evidence="2">Uncharacterized protein</fullName>
    </submittedName>
</protein>
<name>A0A229UL73_9BACL</name>
<evidence type="ECO:0000313" key="3">
    <source>
        <dbReference type="Proteomes" id="UP000215509"/>
    </source>
</evidence>
<feature type="chain" id="PRO_5013212000" evidence="1">
    <location>
        <begin position="28"/>
        <end position="579"/>
    </location>
</feature>
<feature type="signal peptide" evidence="1">
    <location>
        <begin position="1"/>
        <end position="27"/>
    </location>
</feature>
<keyword evidence="3" id="KW-1185">Reference proteome</keyword>
<dbReference type="Proteomes" id="UP000215509">
    <property type="component" value="Unassembled WGS sequence"/>
</dbReference>
<accession>A0A229UL73</accession>
<evidence type="ECO:0000256" key="1">
    <source>
        <dbReference type="SAM" id="SignalP"/>
    </source>
</evidence>
<dbReference type="EMBL" id="NMQW01000035">
    <property type="protein sequence ID" value="OXM84055.1"/>
    <property type="molecule type" value="Genomic_DNA"/>
</dbReference>
<comment type="caution">
    <text evidence="2">The sequence shown here is derived from an EMBL/GenBank/DDBJ whole genome shotgun (WGS) entry which is preliminary data.</text>
</comment>
<sequence length="579" mass="62450">MNKSWKRGFTAVLLGTLMVQGGLPAFAADAPTAVVSVPTSNYGLTQDIRAAVKSVSVETTAQGLQLSAVVRLYNGGASQNRVPEHELRLRTTDGIEYTLKPSAGNKTSLQPKEVSELIYMVVIDSKDQIKVDQLSFVDVDLYTYPKKETYLLNIPLSTQVWYKTGGNFGAQSEPLAWGQAFTIPGVNSGLTYTPVSMSEQTSANGPVRVVTLLVENPGYGRETIPGFVVDALADQKMYNGTRSQGDVTALEPGEKQYIHFAIPVETGVTVSSLLVATTDNFVPNAAAGTTAQAVTVQSGKLNITAPEGKQTDALSATSYLIGTPIAFDPLAKAIDAKTQVSVVELHLHENPESGYKTGVAKFRLTNTSDQPVPMPDFQTQLTAGNGVTYSGTRQTKVSPTLDPGLSYVVSYSFNLPQSETGENLTVKILDAKAAAPYTTTIAALQTAAQKEDTALDTFSLYPYDIKLNDYSVSYTTMVGNPITYTYKIKLDMDIKQKENVVVDDNFSKLRFEIVDPAGRIVGTTDAAFTGQKKLISGEQTIDASNIKSDEFSSPITVNIYEVITTPNGEAKRLLKTFKQ</sequence>
<reference evidence="2 3" key="1">
    <citation type="submission" date="2017-07" db="EMBL/GenBank/DDBJ databases">
        <title>Genome sequencing and assembly of Paenibacillus rigui.</title>
        <authorList>
            <person name="Mayilraj S."/>
        </authorList>
    </citation>
    <scope>NUCLEOTIDE SEQUENCE [LARGE SCALE GENOMIC DNA]</scope>
    <source>
        <strain evidence="2 3">JCM 16352</strain>
    </source>
</reference>
<gene>
    <name evidence="2" type="ORF">CF651_22705</name>
</gene>
<dbReference type="OrthoDB" id="2545931at2"/>
<keyword evidence="1" id="KW-0732">Signal</keyword>
<dbReference type="RefSeq" id="WP_094017164.1">
    <property type="nucleotide sequence ID" value="NZ_NMQW01000035.1"/>
</dbReference>